<dbReference type="Proteomes" id="UP000240883">
    <property type="component" value="Unassembled WGS sequence"/>
</dbReference>
<proteinExistence type="predicted"/>
<keyword evidence="1" id="KW-0472">Membrane</keyword>
<feature type="transmembrane region" description="Helical" evidence="1">
    <location>
        <begin position="33"/>
        <end position="54"/>
    </location>
</feature>
<keyword evidence="1" id="KW-1133">Transmembrane helix</keyword>
<keyword evidence="1" id="KW-0812">Transmembrane</keyword>
<sequence>MGDLDRFRTVSPYHRTSKSPLALRLSRFTLQHWFLDVALRLFVFLVFFSGIPLWSFRVPKPGCQPDGGGRRSIKAVHRVNNIQGKH</sequence>
<protein>
    <submittedName>
        <fullName evidence="2">Uncharacterized protein</fullName>
    </submittedName>
</protein>
<organism evidence="2 3">
    <name type="scientific">Corynespora cassiicola Philippines</name>
    <dbReference type="NCBI Taxonomy" id="1448308"/>
    <lineage>
        <taxon>Eukaryota</taxon>
        <taxon>Fungi</taxon>
        <taxon>Dikarya</taxon>
        <taxon>Ascomycota</taxon>
        <taxon>Pezizomycotina</taxon>
        <taxon>Dothideomycetes</taxon>
        <taxon>Pleosporomycetidae</taxon>
        <taxon>Pleosporales</taxon>
        <taxon>Corynesporascaceae</taxon>
        <taxon>Corynespora</taxon>
    </lineage>
</organism>
<dbReference type="AlphaFoldDB" id="A0A2T2NV97"/>
<name>A0A2T2NV97_CORCC</name>
<accession>A0A2T2NV97</accession>
<reference evidence="2 3" key="1">
    <citation type="journal article" date="2018" name="Front. Microbiol.">
        <title>Genome-Wide Analysis of Corynespora cassiicola Leaf Fall Disease Putative Effectors.</title>
        <authorList>
            <person name="Lopez D."/>
            <person name="Ribeiro S."/>
            <person name="Label P."/>
            <person name="Fumanal B."/>
            <person name="Venisse J.S."/>
            <person name="Kohler A."/>
            <person name="de Oliveira R.R."/>
            <person name="Labutti K."/>
            <person name="Lipzen A."/>
            <person name="Lail K."/>
            <person name="Bauer D."/>
            <person name="Ohm R.A."/>
            <person name="Barry K.W."/>
            <person name="Spatafora J."/>
            <person name="Grigoriev I.V."/>
            <person name="Martin F.M."/>
            <person name="Pujade-Renaud V."/>
        </authorList>
    </citation>
    <scope>NUCLEOTIDE SEQUENCE [LARGE SCALE GENOMIC DNA]</scope>
    <source>
        <strain evidence="2 3">Philippines</strain>
    </source>
</reference>
<keyword evidence="3" id="KW-1185">Reference proteome</keyword>
<evidence type="ECO:0000313" key="3">
    <source>
        <dbReference type="Proteomes" id="UP000240883"/>
    </source>
</evidence>
<gene>
    <name evidence="2" type="ORF">BS50DRAFT_330499</name>
</gene>
<dbReference type="EMBL" id="KZ678133">
    <property type="protein sequence ID" value="PSN69008.1"/>
    <property type="molecule type" value="Genomic_DNA"/>
</dbReference>
<evidence type="ECO:0000313" key="2">
    <source>
        <dbReference type="EMBL" id="PSN69008.1"/>
    </source>
</evidence>
<evidence type="ECO:0000256" key="1">
    <source>
        <dbReference type="SAM" id="Phobius"/>
    </source>
</evidence>